<dbReference type="Gene3D" id="3.40.50.1820">
    <property type="entry name" value="alpha/beta hydrolase"/>
    <property type="match status" value="1"/>
</dbReference>
<feature type="compositionally biased region" description="Polar residues" evidence="1">
    <location>
        <begin position="554"/>
        <end position="565"/>
    </location>
</feature>
<dbReference type="AlphaFoldDB" id="A0A813CGP0"/>
<protein>
    <submittedName>
        <fullName evidence="2">Uncharacterized protein</fullName>
    </submittedName>
</protein>
<proteinExistence type="predicted"/>
<organism evidence="2 3">
    <name type="scientific">Symbiodinium necroappetens</name>
    <dbReference type="NCBI Taxonomy" id="1628268"/>
    <lineage>
        <taxon>Eukaryota</taxon>
        <taxon>Sar</taxon>
        <taxon>Alveolata</taxon>
        <taxon>Dinophyceae</taxon>
        <taxon>Suessiales</taxon>
        <taxon>Symbiodiniaceae</taxon>
        <taxon>Symbiodinium</taxon>
    </lineage>
</organism>
<evidence type="ECO:0000313" key="3">
    <source>
        <dbReference type="Proteomes" id="UP000601435"/>
    </source>
</evidence>
<dbReference type="OrthoDB" id="431804at2759"/>
<reference evidence="2" key="1">
    <citation type="submission" date="2021-02" db="EMBL/GenBank/DDBJ databases">
        <authorList>
            <person name="Dougan E. K."/>
            <person name="Rhodes N."/>
            <person name="Thang M."/>
            <person name="Chan C."/>
        </authorList>
    </citation>
    <scope>NUCLEOTIDE SEQUENCE</scope>
</reference>
<gene>
    <name evidence="2" type="ORF">SNEC2469_LOCUS35020</name>
</gene>
<name>A0A813CGP0_9DINO</name>
<sequence length="581" mass="65921">MGASCAGEAREEQEIGDLMSFSPALWRAKVVPNSGDLEPPSTPGSSLVASLCPLPDCKKSPPRSGRFPSLLDNTLLFLPHSSVQELGLEANMDDKGDPSKQMWFGRVWHVRQLLHRRYQELRRNQQVPPSRKEVLHAGFHNNEQSLKMLVKVQMRWKLALIRKRNNFSFLSRLKFANLRGTLIYAHGSGGCSWDNMRICRMICRMGFLVIAPDDFAYPRGTAMGALRHKDLQPLHLASDDVDYWAPDLIYASQAEGESTYSTKAEDVLSHPDQWMDMYEKCYQMRRSELHFIISKLPRFILAQGFFLGGTSEGAMTIARFDDQRYGKSVLGRFINSFSVEYCYFTPRPEDGQIGGQKDVPTLNIIGSKDEYFGAVQSVAKIVVEDGMGYGDKNLTGNAYKTFVRQGLHHALVCVLEDGTHGPCITHDNQLREIFNTFFTRPHDIWQLERVWACDPPLASMIRVLARSEKTLRGEANNDADHVSKITKVFVPLSKMPSKMSLREVQALREISPSSQAFQAKVQTVMAEQKLLMEQESEEAENMLRKLRKKGFGASSRSQTENFYSQEDNEKTAKKEILYNKI</sequence>
<comment type="caution">
    <text evidence="2">The sequence shown here is derived from an EMBL/GenBank/DDBJ whole genome shotgun (WGS) entry which is preliminary data.</text>
</comment>
<dbReference type="EMBL" id="CAJNJA010099264">
    <property type="protein sequence ID" value="CAE7943336.1"/>
    <property type="molecule type" value="Genomic_DNA"/>
</dbReference>
<dbReference type="Proteomes" id="UP000601435">
    <property type="component" value="Unassembled WGS sequence"/>
</dbReference>
<accession>A0A813CGP0</accession>
<feature type="region of interest" description="Disordered" evidence="1">
    <location>
        <begin position="549"/>
        <end position="569"/>
    </location>
</feature>
<dbReference type="InterPro" id="IPR029058">
    <property type="entry name" value="AB_hydrolase_fold"/>
</dbReference>
<dbReference type="SUPFAM" id="SSF53474">
    <property type="entry name" value="alpha/beta-Hydrolases"/>
    <property type="match status" value="1"/>
</dbReference>
<evidence type="ECO:0000313" key="2">
    <source>
        <dbReference type="EMBL" id="CAE7943336.1"/>
    </source>
</evidence>
<evidence type="ECO:0000256" key="1">
    <source>
        <dbReference type="SAM" id="MobiDB-lite"/>
    </source>
</evidence>
<keyword evidence="3" id="KW-1185">Reference proteome</keyword>